<evidence type="ECO:0000256" key="11">
    <source>
        <dbReference type="RuleBase" id="RU003781"/>
    </source>
</evidence>
<keyword evidence="13" id="KW-1185">Reference proteome</keyword>
<dbReference type="GO" id="GO:0046872">
    <property type="term" value="F:metal ion binding"/>
    <property type="evidence" value="ECO:0007669"/>
    <property type="project" value="UniProtKB-KW"/>
</dbReference>
<gene>
    <name evidence="12" type="ORF">D9O36_11185</name>
</gene>
<comment type="function">
    <text evidence="10">Pyrophosphatase that catalyzes the hydrolysis of nucleoside triphosphates to their monophosphate derivatives, with a high preference for the non-canonical purine nucleotides XTP (xanthosine triphosphate), dITP (deoxyinosine triphosphate) and ITP. Seems to function as a house-cleaning enzyme that removes non-canonical purine nucleotides from the nucleotide pool, thus preventing their incorporation into DNA/RNA and avoiding chromosomal lesions.</text>
</comment>
<dbReference type="PANTHER" id="PTHR11067:SF9">
    <property type="entry name" value="INOSINE TRIPHOSPHATE PYROPHOSPHATASE"/>
    <property type="match status" value="1"/>
</dbReference>
<dbReference type="GO" id="GO:0035870">
    <property type="term" value="F:dITP diphosphatase activity"/>
    <property type="evidence" value="ECO:0007669"/>
    <property type="project" value="UniProtKB-UniRule"/>
</dbReference>
<comment type="subunit">
    <text evidence="2 10">Homodimer.</text>
</comment>
<comment type="catalytic activity">
    <reaction evidence="8 10">
        <text>dITP + H2O = dIMP + diphosphate + H(+)</text>
        <dbReference type="Rhea" id="RHEA:28342"/>
        <dbReference type="ChEBI" id="CHEBI:15377"/>
        <dbReference type="ChEBI" id="CHEBI:15378"/>
        <dbReference type="ChEBI" id="CHEBI:33019"/>
        <dbReference type="ChEBI" id="CHEBI:61194"/>
        <dbReference type="ChEBI" id="CHEBI:61382"/>
        <dbReference type="EC" id="3.6.1.66"/>
    </reaction>
</comment>
<feature type="binding site" evidence="10">
    <location>
        <begin position="148"/>
        <end position="151"/>
    </location>
    <ligand>
        <name>substrate</name>
    </ligand>
</feature>
<evidence type="ECO:0000313" key="12">
    <source>
        <dbReference type="EMBL" id="MUH36404.1"/>
    </source>
</evidence>
<dbReference type="OrthoDB" id="9807456at2"/>
<accession>A0A7X2ZU62</accession>
<feature type="binding site" evidence="10">
    <location>
        <position position="69"/>
    </location>
    <ligand>
        <name>substrate</name>
    </ligand>
</feature>
<feature type="binding site" evidence="10">
    <location>
        <begin position="7"/>
        <end position="12"/>
    </location>
    <ligand>
        <name>substrate</name>
    </ligand>
</feature>
<dbReference type="GO" id="GO:0017111">
    <property type="term" value="F:ribonucleoside triphosphate phosphatase activity"/>
    <property type="evidence" value="ECO:0007669"/>
    <property type="project" value="InterPro"/>
</dbReference>
<evidence type="ECO:0000313" key="13">
    <source>
        <dbReference type="Proteomes" id="UP000540519"/>
    </source>
</evidence>
<dbReference type="Proteomes" id="UP000540519">
    <property type="component" value="Unassembled WGS sequence"/>
</dbReference>
<dbReference type="EMBL" id="RCNR01000018">
    <property type="protein sequence ID" value="MUH36404.1"/>
    <property type="molecule type" value="Genomic_DNA"/>
</dbReference>
<keyword evidence="6 10" id="KW-0460">Magnesium</keyword>
<dbReference type="GO" id="GO:0005829">
    <property type="term" value="C:cytosol"/>
    <property type="evidence" value="ECO:0007669"/>
    <property type="project" value="TreeGrafter"/>
</dbReference>
<dbReference type="RefSeq" id="WP_155599981.1">
    <property type="nucleotide sequence ID" value="NZ_RCNR01000018.1"/>
</dbReference>
<dbReference type="SUPFAM" id="SSF52972">
    <property type="entry name" value="ITPase-like"/>
    <property type="match status" value="1"/>
</dbReference>
<keyword evidence="5 10" id="KW-0378">Hydrolase</keyword>
<dbReference type="PANTHER" id="PTHR11067">
    <property type="entry name" value="INOSINE TRIPHOSPHATE PYROPHOSPHATASE/HAM1 PROTEIN"/>
    <property type="match status" value="1"/>
</dbReference>
<sequence>MKLVFATHNKNKFNEVKTLIPKHIELVSLTDIGCFDEIPETGITLEENAHIKADYVTKNYGLSCFADDTGLLVDSLNGEPGVYSARYAGENKNSDDNMNKLLENLKGKNSRAAHFKTVIALNINEKKHVFSGIVEGSITQEKKGDKGFGYDPIFQPNGYKTTFAELPLDTKNSISHRGRAMRKLIDFLQ</sequence>
<dbReference type="NCBIfam" id="TIGR00042">
    <property type="entry name" value="RdgB/HAM1 family non-canonical purine NTP pyrophosphatase"/>
    <property type="match status" value="1"/>
</dbReference>
<evidence type="ECO:0000256" key="4">
    <source>
        <dbReference type="ARBA" id="ARBA00022741"/>
    </source>
</evidence>
<dbReference type="Pfam" id="PF01725">
    <property type="entry name" value="Ham1p_like"/>
    <property type="match status" value="1"/>
</dbReference>
<dbReference type="FunFam" id="3.90.950.10:FF:000001">
    <property type="entry name" value="dITP/XTP pyrophosphatase"/>
    <property type="match status" value="1"/>
</dbReference>
<dbReference type="AlphaFoldDB" id="A0A7X2ZU62"/>
<evidence type="ECO:0000256" key="7">
    <source>
        <dbReference type="ARBA" id="ARBA00023080"/>
    </source>
</evidence>
<evidence type="ECO:0000256" key="1">
    <source>
        <dbReference type="ARBA" id="ARBA00008023"/>
    </source>
</evidence>
<feature type="binding site" evidence="10">
    <location>
        <position position="68"/>
    </location>
    <ligand>
        <name>Mg(2+)</name>
        <dbReference type="ChEBI" id="CHEBI:18420"/>
    </ligand>
</feature>
<dbReference type="NCBIfam" id="NF011398">
    <property type="entry name" value="PRK14823.1"/>
    <property type="match status" value="1"/>
</dbReference>
<feature type="active site" description="Proton acceptor" evidence="10">
    <location>
        <position position="68"/>
    </location>
</feature>
<proteinExistence type="inferred from homology"/>
<dbReference type="HAMAP" id="MF_01405">
    <property type="entry name" value="Non_canon_purine_NTPase"/>
    <property type="match status" value="1"/>
</dbReference>
<dbReference type="GO" id="GO:0000166">
    <property type="term" value="F:nucleotide binding"/>
    <property type="evidence" value="ECO:0007669"/>
    <property type="project" value="UniProtKB-KW"/>
</dbReference>
<name>A0A7X2ZU62_9FLAO</name>
<protein>
    <recommendedName>
        <fullName evidence="10">dITP/XTP pyrophosphatase</fullName>
        <ecNumber evidence="10">3.6.1.66</ecNumber>
    </recommendedName>
    <alternativeName>
        <fullName evidence="10">Non-canonical purine NTP pyrophosphatase</fullName>
    </alternativeName>
    <alternativeName>
        <fullName evidence="10">Non-standard purine NTP pyrophosphatase</fullName>
    </alternativeName>
    <alternativeName>
        <fullName evidence="10">Nucleoside-triphosphate diphosphatase</fullName>
    </alternativeName>
    <alternativeName>
        <fullName evidence="10">Nucleoside-triphosphate pyrophosphatase</fullName>
        <shortName evidence="10">NTPase</shortName>
    </alternativeName>
</protein>
<comment type="caution">
    <text evidence="10">Lacks conserved residue(s) required for the propagation of feature annotation.</text>
</comment>
<comment type="cofactor">
    <cofactor evidence="10">
        <name>Mg(2+)</name>
        <dbReference type="ChEBI" id="CHEBI:18420"/>
    </cofactor>
    <text evidence="10">Binds 1 Mg(2+) ion per subunit.</text>
</comment>
<feature type="binding site" evidence="10">
    <location>
        <position position="171"/>
    </location>
    <ligand>
        <name>substrate</name>
    </ligand>
</feature>
<evidence type="ECO:0000256" key="6">
    <source>
        <dbReference type="ARBA" id="ARBA00022842"/>
    </source>
</evidence>
<dbReference type="Gene3D" id="3.90.950.10">
    <property type="match status" value="1"/>
</dbReference>
<evidence type="ECO:0000256" key="8">
    <source>
        <dbReference type="ARBA" id="ARBA00051875"/>
    </source>
</evidence>
<evidence type="ECO:0000256" key="3">
    <source>
        <dbReference type="ARBA" id="ARBA00022723"/>
    </source>
</evidence>
<evidence type="ECO:0000256" key="2">
    <source>
        <dbReference type="ARBA" id="ARBA00011738"/>
    </source>
</evidence>
<organism evidence="12 13">
    <name type="scientific">Zobellia amurskyensis</name>
    <dbReference type="NCBI Taxonomy" id="248905"/>
    <lineage>
        <taxon>Bacteria</taxon>
        <taxon>Pseudomonadati</taxon>
        <taxon>Bacteroidota</taxon>
        <taxon>Flavobacteriia</taxon>
        <taxon>Flavobacteriales</taxon>
        <taxon>Flavobacteriaceae</taxon>
        <taxon>Zobellia</taxon>
    </lineage>
</organism>
<keyword evidence="4 10" id="KW-0547">Nucleotide-binding</keyword>
<dbReference type="GO" id="GO:0009117">
    <property type="term" value="P:nucleotide metabolic process"/>
    <property type="evidence" value="ECO:0007669"/>
    <property type="project" value="UniProtKB-KW"/>
</dbReference>
<dbReference type="InterPro" id="IPR029001">
    <property type="entry name" value="ITPase-like_fam"/>
</dbReference>
<comment type="similarity">
    <text evidence="1 10 11">Belongs to the HAM1 NTPase family.</text>
</comment>
<dbReference type="InterPro" id="IPR002637">
    <property type="entry name" value="RdgB/HAM1"/>
</dbReference>
<feature type="binding site" evidence="10">
    <location>
        <begin position="176"/>
        <end position="177"/>
    </location>
    <ligand>
        <name>substrate</name>
    </ligand>
</feature>
<dbReference type="GO" id="GO:0036220">
    <property type="term" value="F:ITP diphosphatase activity"/>
    <property type="evidence" value="ECO:0007669"/>
    <property type="project" value="UniProtKB-UniRule"/>
</dbReference>
<dbReference type="InterPro" id="IPR020922">
    <property type="entry name" value="dITP/XTP_pyrophosphatase"/>
</dbReference>
<dbReference type="GO" id="GO:0036222">
    <property type="term" value="F:XTP diphosphatase activity"/>
    <property type="evidence" value="ECO:0007669"/>
    <property type="project" value="UniProtKB-UniRule"/>
</dbReference>
<reference evidence="12 13" key="1">
    <citation type="journal article" date="2019" name="Mar. Drugs">
        <title>Comparative Genomics and CAZyme Genome Repertoires of Marine Zobellia amurskyensis KMM 3526(T) and Zobellia laminariae KMM 3676(T).</title>
        <authorList>
            <person name="Chernysheva N."/>
            <person name="Bystritskaya E."/>
            <person name="Stenkova A."/>
            <person name="Golovkin I."/>
            <person name="Nedashkovskaya O."/>
            <person name="Isaeva M."/>
        </authorList>
    </citation>
    <scope>NUCLEOTIDE SEQUENCE [LARGE SCALE GENOMIC DNA]</scope>
    <source>
        <strain evidence="12 13">KMM 3526</strain>
    </source>
</reference>
<evidence type="ECO:0000256" key="10">
    <source>
        <dbReference type="HAMAP-Rule" id="MF_01405"/>
    </source>
</evidence>
<dbReference type="GO" id="GO:0009146">
    <property type="term" value="P:purine nucleoside triphosphate catabolic process"/>
    <property type="evidence" value="ECO:0007669"/>
    <property type="project" value="UniProtKB-UniRule"/>
</dbReference>
<comment type="catalytic activity">
    <reaction evidence="9 10">
        <text>XTP + H2O = XMP + diphosphate + H(+)</text>
        <dbReference type="Rhea" id="RHEA:28610"/>
        <dbReference type="ChEBI" id="CHEBI:15377"/>
        <dbReference type="ChEBI" id="CHEBI:15378"/>
        <dbReference type="ChEBI" id="CHEBI:33019"/>
        <dbReference type="ChEBI" id="CHEBI:57464"/>
        <dbReference type="ChEBI" id="CHEBI:61314"/>
        <dbReference type="EC" id="3.6.1.66"/>
    </reaction>
</comment>
<comment type="caution">
    <text evidence="12">The sequence shown here is derived from an EMBL/GenBank/DDBJ whole genome shotgun (WGS) entry which is preliminary data.</text>
</comment>
<keyword evidence="3 10" id="KW-0479">Metal-binding</keyword>
<evidence type="ECO:0000256" key="5">
    <source>
        <dbReference type="ARBA" id="ARBA00022801"/>
    </source>
</evidence>
<dbReference type="EC" id="3.6.1.66" evidence="10"/>
<evidence type="ECO:0000256" key="9">
    <source>
        <dbReference type="ARBA" id="ARBA00052017"/>
    </source>
</evidence>
<comment type="catalytic activity">
    <reaction evidence="10">
        <text>ITP + H2O = IMP + diphosphate + H(+)</text>
        <dbReference type="Rhea" id="RHEA:29399"/>
        <dbReference type="ChEBI" id="CHEBI:15377"/>
        <dbReference type="ChEBI" id="CHEBI:15378"/>
        <dbReference type="ChEBI" id="CHEBI:33019"/>
        <dbReference type="ChEBI" id="CHEBI:58053"/>
        <dbReference type="ChEBI" id="CHEBI:61402"/>
        <dbReference type="EC" id="3.6.1.66"/>
    </reaction>
</comment>
<dbReference type="CDD" id="cd00515">
    <property type="entry name" value="HAM1"/>
    <property type="match status" value="1"/>
</dbReference>
<keyword evidence="7 10" id="KW-0546">Nucleotide metabolism</keyword>